<keyword evidence="1" id="KW-1133">Transmembrane helix</keyword>
<reference evidence="2 3" key="1">
    <citation type="submission" date="2018-03" db="EMBL/GenBank/DDBJ databases">
        <title>Genomic Encyclopedia of Archaeal and Bacterial Type Strains, Phase II (KMG-II): from individual species to whole genera.</title>
        <authorList>
            <person name="Goeker M."/>
        </authorList>
    </citation>
    <scope>NUCLEOTIDE SEQUENCE [LARGE SCALE GENOMIC DNA]</scope>
    <source>
        <strain evidence="2 3">DSM 24859</strain>
    </source>
</reference>
<keyword evidence="1" id="KW-0812">Transmembrane</keyword>
<keyword evidence="1" id="KW-0472">Membrane</keyword>
<feature type="transmembrane region" description="Helical" evidence="1">
    <location>
        <begin position="110"/>
        <end position="127"/>
    </location>
</feature>
<dbReference type="Pfam" id="PF14333">
    <property type="entry name" value="DUF4389"/>
    <property type="match status" value="2"/>
</dbReference>
<organism evidence="2 3">
    <name type="scientific">Chitinophaga niastensis</name>
    <dbReference type="NCBI Taxonomy" id="536980"/>
    <lineage>
        <taxon>Bacteria</taxon>
        <taxon>Pseudomonadati</taxon>
        <taxon>Bacteroidota</taxon>
        <taxon>Chitinophagia</taxon>
        <taxon>Chitinophagales</taxon>
        <taxon>Chitinophagaceae</taxon>
        <taxon>Chitinophaga</taxon>
    </lineage>
</organism>
<dbReference type="EMBL" id="PYAW01000005">
    <property type="protein sequence ID" value="PSL44751.1"/>
    <property type="molecule type" value="Genomic_DNA"/>
</dbReference>
<evidence type="ECO:0000256" key="1">
    <source>
        <dbReference type="SAM" id="Phobius"/>
    </source>
</evidence>
<sequence length="210" mass="24460">MKLEIKHQQRYSRGELLLRSFLGFFYIMIPHGFCLAFVGIWAFILWIITFIKILVTGQYPKSNFDFFIKFFRWNLRVNARALNLSDGYPAFGLDAADDNTTFEMPYTENVSRGHAALVFFLGCFLLIPQIFCLYFVAIGAMFVMLFAWFAVLFTGEYPAGMHDYMVKYLRWSMRLSTYLHFMIQSYPPFNGRPDEGDEQDTIDKIGLTAA</sequence>
<dbReference type="Proteomes" id="UP000240971">
    <property type="component" value="Unassembled WGS sequence"/>
</dbReference>
<dbReference type="AlphaFoldDB" id="A0A2P8HEX6"/>
<name>A0A2P8HEX6_CHINA</name>
<dbReference type="InterPro" id="IPR025498">
    <property type="entry name" value="DUF4389"/>
</dbReference>
<comment type="caution">
    <text evidence="2">The sequence shown here is derived from an EMBL/GenBank/DDBJ whole genome shotgun (WGS) entry which is preliminary data.</text>
</comment>
<evidence type="ECO:0000313" key="2">
    <source>
        <dbReference type="EMBL" id="PSL44751.1"/>
    </source>
</evidence>
<keyword evidence="3" id="KW-1185">Reference proteome</keyword>
<gene>
    <name evidence="2" type="ORF">CLV51_105123</name>
</gene>
<evidence type="ECO:0000313" key="3">
    <source>
        <dbReference type="Proteomes" id="UP000240971"/>
    </source>
</evidence>
<accession>A0A2P8HEX6</accession>
<feature type="transmembrane region" description="Helical" evidence="1">
    <location>
        <begin position="134"/>
        <end position="155"/>
    </location>
</feature>
<feature type="transmembrane region" description="Helical" evidence="1">
    <location>
        <begin position="21"/>
        <end position="54"/>
    </location>
</feature>
<dbReference type="RefSeq" id="WP_106530191.1">
    <property type="nucleotide sequence ID" value="NZ_PYAW01000005.1"/>
</dbReference>
<dbReference type="OrthoDB" id="156718at2"/>
<protein>
    <submittedName>
        <fullName evidence="2">Uncharacterized protein DUF4389</fullName>
    </submittedName>
</protein>
<proteinExistence type="predicted"/>